<dbReference type="InterPro" id="IPR013961">
    <property type="entry name" value="RAI1"/>
</dbReference>
<keyword evidence="2" id="KW-0540">Nuclease</keyword>
<proteinExistence type="inferred from homology"/>
<accession>A0A6P8J4Y9</accession>
<keyword evidence="2" id="KW-0539">Nucleus</keyword>
<comment type="cofactor">
    <cofactor evidence="2">
        <name>a divalent metal cation</name>
        <dbReference type="ChEBI" id="CHEBI:60240"/>
    </cofactor>
</comment>
<dbReference type="GO" id="GO:0034353">
    <property type="term" value="F:mRNA 5'-diphosphatase activity"/>
    <property type="evidence" value="ECO:0007669"/>
    <property type="project" value="TreeGrafter"/>
</dbReference>
<evidence type="ECO:0000313" key="5">
    <source>
        <dbReference type="RefSeq" id="XP_031575136.1"/>
    </source>
</evidence>
<evidence type="ECO:0000256" key="1">
    <source>
        <dbReference type="ARBA" id="ARBA00006562"/>
    </source>
</evidence>
<dbReference type="GO" id="GO:0004518">
    <property type="term" value="F:nuclease activity"/>
    <property type="evidence" value="ECO:0007669"/>
    <property type="project" value="UniProtKB-KW"/>
</dbReference>
<dbReference type="KEGG" id="aten:116308787"/>
<keyword evidence="2" id="KW-0479">Metal-binding</keyword>
<dbReference type="OrthoDB" id="5987680at2759"/>
<keyword evidence="2" id="KW-0547">Nucleotide-binding</keyword>
<reference evidence="5" key="1">
    <citation type="submission" date="2025-08" db="UniProtKB">
        <authorList>
            <consortium name="RefSeq"/>
        </authorList>
    </citation>
    <scope>IDENTIFICATION</scope>
    <source>
        <tissue evidence="5">Tentacle</tissue>
    </source>
</reference>
<name>A0A6P8J4Y9_ACTTE</name>
<comment type="subcellular location">
    <subcellularLocation>
        <location evidence="2">Nucleus</location>
    </subcellularLocation>
</comment>
<comment type="similarity">
    <text evidence="1 2">Belongs to the DXO/Dom3Z family.</text>
</comment>
<dbReference type="GO" id="GO:0005829">
    <property type="term" value="C:cytosol"/>
    <property type="evidence" value="ECO:0007669"/>
    <property type="project" value="TreeGrafter"/>
</dbReference>
<keyword evidence="2" id="KW-0694">RNA-binding</keyword>
<sequence length="380" mass="43651">MAAGNQNQSFVQNTELDTDFSSWSTDIIGSYSIDAQGNFYNNDQRELCSLIPNYDSKYGSDLTAGFDPSVKEHHYSRPLDSLLYWIVLNKDTISRTGNGPGKQRLDADFVFTVGTMRKLLATVFNTGSYKQPWKMYAIKYNGTIYIRNGENTSEERRPEEERKDVYMGLKFEELISKLDPCESQGKPADRKVDGSRQGFYSVRRGKFGGRHLVLTRAQVDFAENGKYVECKLCPNYTGRDEWKFPMYKLRNWWYHMCAADMKQVIYGIRDGPTLKEVSRITPDEIPLEVNNPKMSCKTKTQLALTSWNPMACIGFVDEFLQWLKGVVVEDSYGMDGGRAVQYVLEWGKSSPSIGYSREEVRMSNFVLPDWYIREMSAFFG</sequence>
<dbReference type="Pfam" id="PF08652">
    <property type="entry name" value="RAI1"/>
    <property type="match status" value="1"/>
</dbReference>
<dbReference type="PANTHER" id="PTHR12395:SF9">
    <property type="entry name" value="DECAPPING AND EXORIBONUCLEASE PROTEIN"/>
    <property type="match status" value="1"/>
</dbReference>
<dbReference type="GO" id="GO:0046872">
    <property type="term" value="F:metal ion binding"/>
    <property type="evidence" value="ECO:0007669"/>
    <property type="project" value="UniProtKB-KW"/>
</dbReference>
<evidence type="ECO:0000256" key="2">
    <source>
        <dbReference type="RuleBase" id="RU367113"/>
    </source>
</evidence>
<dbReference type="GO" id="GO:0110155">
    <property type="term" value="P:NAD-cap decapping"/>
    <property type="evidence" value="ECO:0007669"/>
    <property type="project" value="TreeGrafter"/>
</dbReference>
<organism evidence="4 5">
    <name type="scientific">Actinia tenebrosa</name>
    <name type="common">Australian red waratah sea anemone</name>
    <dbReference type="NCBI Taxonomy" id="6105"/>
    <lineage>
        <taxon>Eukaryota</taxon>
        <taxon>Metazoa</taxon>
        <taxon>Cnidaria</taxon>
        <taxon>Anthozoa</taxon>
        <taxon>Hexacorallia</taxon>
        <taxon>Actiniaria</taxon>
        <taxon>Actiniidae</taxon>
        <taxon>Actinia</taxon>
    </lineage>
</organism>
<dbReference type="InterPro" id="IPR039039">
    <property type="entry name" value="RAI1-like_fam"/>
</dbReference>
<dbReference type="GO" id="GO:0005634">
    <property type="term" value="C:nucleus"/>
    <property type="evidence" value="ECO:0007669"/>
    <property type="project" value="UniProtKB-SubCell"/>
</dbReference>
<evidence type="ECO:0000313" key="4">
    <source>
        <dbReference type="Proteomes" id="UP000515163"/>
    </source>
</evidence>
<gene>
    <name evidence="5" type="primary">LOC116308787</name>
</gene>
<keyword evidence="2" id="KW-0378">Hydrolase</keyword>
<dbReference type="PANTHER" id="PTHR12395">
    <property type="entry name" value="DOM-3 RELATED"/>
    <property type="match status" value="1"/>
</dbReference>
<dbReference type="GO" id="GO:0000956">
    <property type="term" value="P:nuclear-transcribed mRNA catabolic process"/>
    <property type="evidence" value="ECO:0007669"/>
    <property type="project" value="TreeGrafter"/>
</dbReference>
<evidence type="ECO:0000259" key="3">
    <source>
        <dbReference type="Pfam" id="PF08652"/>
    </source>
</evidence>
<keyword evidence="4" id="KW-1185">Reference proteome</keyword>
<dbReference type="GO" id="GO:0000166">
    <property type="term" value="F:nucleotide binding"/>
    <property type="evidence" value="ECO:0007669"/>
    <property type="project" value="UniProtKB-KW"/>
</dbReference>
<comment type="function">
    <text evidence="2">Decapping enzyme for NAD-capped RNAs: specifically hydrolyzes the nicotinamide adenine dinucleotide (NAD) cap from a subset of RNAs by removing the entire NAD moiety from the 5'-end of an NAD-capped RNA.</text>
</comment>
<feature type="domain" description="RAI1-like" evidence="3">
    <location>
        <begin position="28"/>
        <end position="371"/>
    </location>
</feature>
<dbReference type="GeneID" id="116308787"/>
<dbReference type="InParanoid" id="A0A6P8J4Y9"/>
<protein>
    <recommendedName>
        <fullName evidence="2">Decapping nuclease</fullName>
        <ecNumber evidence="2">3.6.1.-</ecNumber>
    </recommendedName>
</protein>
<dbReference type="EC" id="3.6.1.-" evidence="2"/>
<dbReference type="AlphaFoldDB" id="A0A6P8J4Y9"/>
<dbReference type="GO" id="GO:0003723">
    <property type="term" value="F:RNA binding"/>
    <property type="evidence" value="ECO:0007669"/>
    <property type="project" value="UniProtKB-KW"/>
</dbReference>
<dbReference type="Proteomes" id="UP000515163">
    <property type="component" value="Unplaced"/>
</dbReference>
<dbReference type="RefSeq" id="XP_031575136.1">
    <property type="nucleotide sequence ID" value="XM_031719276.1"/>
</dbReference>